<dbReference type="GO" id="GO:0050660">
    <property type="term" value="F:flavin adenine dinucleotide binding"/>
    <property type="evidence" value="ECO:0007669"/>
    <property type="project" value="InterPro"/>
</dbReference>
<dbReference type="Gene3D" id="3.30.9.10">
    <property type="entry name" value="D-Amino Acid Oxidase, subunit A, domain 2"/>
    <property type="match status" value="1"/>
</dbReference>
<proteinExistence type="inferred from homology"/>
<dbReference type="OrthoDB" id="424974at2759"/>
<dbReference type="PANTHER" id="PTHR10961">
    <property type="entry name" value="PEROXISOMAL SARCOSINE OXIDASE"/>
    <property type="match status" value="1"/>
</dbReference>
<evidence type="ECO:0000259" key="6">
    <source>
        <dbReference type="Pfam" id="PF01266"/>
    </source>
</evidence>
<evidence type="ECO:0000256" key="1">
    <source>
        <dbReference type="ARBA" id="ARBA00001974"/>
    </source>
</evidence>
<evidence type="ECO:0000256" key="5">
    <source>
        <dbReference type="ARBA" id="ARBA00023002"/>
    </source>
</evidence>
<keyword evidence="8" id="KW-1185">Reference proteome</keyword>
<sequence length="261" mass="29156">MAEFDFDHAVIGGGIVGSWTALQLIRAGKKVLLLEQALFRERGGEQRDNCRVVRLEPVGEEAVKLHLDTQKIITVKSVVVCAGCWAQKLLLPFVNLPLQATVVRVYYFKAKEKGAYSEKSGFPCMIDLGHPEIYSIPSYEYPDLVKICIHGGVPCDHEARDKTPQDPKIEKKLKDYVKEHFPLLEPEPSIVEVCMYTMTPDEVFLIDSVPQHKNIVYGAGFSGSGFKTSPTVGKLLSQLAMGTEPFLDLSPYRASRFPQKK</sequence>
<evidence type="ECO:0000256" key="4">
    <source>
        <dbReference type="ARBA" id="ARBA00022827"/>
    </source>
</evidence>
<keyword evidence="4" id="KW-0274">FAD</keyword>
<keyword evidence="5" id="KW-0560">Oxidoreductase</keyword>
<dbReference type="SUPFAM" id="SSF51905">
    <property type="entry name" value="FAD/NAD(P)-binding domain"/>
    <property type="match status" value="1"/>
</dbReference>
<comment type="similarity">
    <text evidence="2">Belongs to the MSOX/MTOX family.</text>
</comment>
<dbReference type="Gene3D" id="3.50.50.60">
    <property type="entry name" value="FAD/NAD(P)-binding domain"/>
    <property type="match status" value="2"/>
</dbReference>
<feature type="domain" description="FAD dependent oxidoreductase" evidence="6">
    <location>
        <begin position="38"/>
        <end position="239"/>
    </location>
</feature>
<dbReference type="Proteomes" id="UP000887013">
    <property type="component" value="Unassembled WGS sequence"/>
</dbReference>
<protein>
    <submittedName>
        <fullName evidence="7">Peroxisomal sarcosine oxidase</fullName>
    </submittedName>
</protein>
<accession>A0A8X6PEV7</accession>
<dbReference type="Pfam" id="PF01266">
    <property type="entry name" value="DAO"/>
    <property type="match status" value="2"/>
</dbReference>
<evidence type="ECO:0000313" key="7">
    <source>
        <dbReference type="EMBL" id="GFT61265.1"/>
    </source>
</evidence>
<dbReference type="InterPro" id="IPR036188">
    <property type="entry name" value="FAD/NAD-bd_sf"/>
</dbReference>
<gene>
    <name evidence="7" type="primary">PIPOX</name>
    <name evidence="7" type="ORF">NPIL_12361</name>
</gene>
<reference evidence="7" key="1">
    <citation type="submission" date="2020-08" db="EMBL/GenBank/DDBJ databases">
        <title>Multicomponent nature underlies the extraordinary mechanical properties of spider dragline silk.</title>
        <authorList>
            <person name="Kono N."/>
            <person name="Nakamura H."/>
            <person name="Mori M."/>
            <person name="Yoshida Y."/>
            <person name="Ohtoshi R."/>
            <person name="Malay A.D."/>
            <person name="Moran D.A.P."/>
            <person name="Tomita M."/>
            <person name="Numata K."/>
            <person name="Arakawa K."/>
        </authorList>
    </citation>
    <scope>NUCLEOTIDE SEQUENCE</scope>
</reference>
<evidence type="ECO:0000256" key="2">
    <source>
        <dbReference type="ARBA" id="ARBA00010989"/>
    </source>
</evidence>
<name>A0A8X6PEV7_NEPPI</name>
<dbReference type="EMBL" id="BMAW01114321">
    <property type="protein sequence ID" value="GFT61265.1"/>
    <property type="molecule type" value="Genomic_DNA"/>
</dbReference>
<dbReference type="InterPro" id="IPR045170">
    <property type="entry name" value="MTOX"/>
</dbReference>
<dbReference type="SUPFAM" id="SSF54373">
    <property type="entry name" value="FAD-linked reductases, C-terminal domain"/>
    <property type="match status" value="1"/>
</dbReference>
<dbReference type="InterPro" id="IPR006076">
    <property type="entry name" value="FAD-dep_OxRdtase"/>
</dbReference>
<evidence type="ECO:0000256" key="3">
    <source>
        <dbReference type="ARBA" id="ARBA00022630"/>
    </source>
</evidence>
<feature type="domain" description="FAD dependent oxidoreductase" evidence="6">
    <location>
        <begin position="7"/>
        <end position="37"/>
    </location>
</feature>
<dbReference type="GO" id="GO:0008115">
    <property type="term" value="F:sarcosine oxidase activity"/>
    <property type="evidence" value="ECO:0007669"/>
    <property type="project" value="TreeGrafter"/>
</dbReference>
<keyword evidence="3" id="KW-0285">Flavoprotein</keyword>
<dbReference type="AlphaFoldDB" id="A0A8X6PEV7"/>
<comment type="caution">
    <text evidence="7">The sequence shown here is derived from an EMBL/GenBank/DDBJ whole genome shotgun (WGS) entry which is preliminary data.</text>
</comment>
<evidence type="ECO:0000313" key="8">
    <source>
        <dbReference type="Proteomes" id="UP000887013"/>
    </source>
</evidence>
<dbReference type="PANTHER" id="PTHR10961:SF46">
    <property type="entry name" value="PEROXISOMAL SARCOSINE OXIDASE"/>
    <property type="match status" value="1"/>
</dbReference>
<organism evidence="7 8">
    <name type="scientific">Nephila pilipes</name>
    <name type="common">Giant wood spider</name>
    <name type="synonym">Nephila maculata</name>
    <dbReference type="NCBI Taxonomy" id="299642"/>
    <lineage>
        <taxon>Eukaryota</taxon>
        <taxon>Metazoa</taxon>
        <taxon>Ecdysozoa</taxon>
        <taxon>Arthropoda</taxon>
        <taxon>Chelicerata</taxon>
        <taxon>Arachnida</taxon>
        <taxon>Araneae</taxon>
        <taxon>Araneomorphae</taxon>
        <taxon>Entelegynae</taxon>
        <taxon>Araneoidea</taxon>
        <taxon>Nephilidae</taxon>
        <taxon>Nephila</taxon>
    </lineage>
</organism>
<comment type="cofactor">
    <cofactor evidence="1">
        <name>FAD</name>
        <dbReference type="ChEBI" id="CHEBI:57692"/>
    </cofactor>
</comment>